<evidence type="ECO:0000256" key="2">
    <source>
        <dbReference type="ARBA" id="ARBA00022448"/>
    </source>
</evidence>
<feature type="compositionally biased region" description="Gly residues" evidence="3">
    <location>
        <begin position="32"/>
        <end position="48"/>
    </location>
</feature>
<dbReference type="InterPro" id="IPR006311">
    <property type="entry name" value="TAT_signal"/>
</dbReference>
<dbReference type="PANTHER" id="PTHR43649:SF29">
    <property type="entry name" value="OSMOPROTECTIVE COMPOUNDS-BINDING PROTEIN GGTB"/>
    <property type="match status" value="1"/>
</dbReference>
<reference evidence="4 5" key="1">
    <citation type="submission" date="2016-10" db="EMBL/GenBank/DDBJ databases">
        <authorList>
            <person name="Varghese N."/>
            <person name="Submissions S."/>
        </authorList>
    </citation>
    <scope>NUCLEOTIDE SEQUENCE [LARGE SCALE GENOMIC DNA]</scope>
    <source>
        <strain evidence="4 5">CGMCC 1.3527</strain>
    </source>
</reference>
<dbReference type="Pfam" id="PF01547">
    <property type="entry name" value="SBP_bac_1"/>
    <property type="match status" value="1"/>
</dbReference>
<dbReference type="SUPFAM" id="SSF53850">
    <property type="entry name" value="Periplasmic binding protein-like II"/>
    <property type="match status" value="1"/>
</dbReference>
<accession>A0A1G7KA08</accession>
<organism evidence="4 5">
    <name type="scientific">Halorubrum xinjiangense</name>
    <dbReference type="NCBI Taxonomy" id="261291"/>
    <lineage>
        <taxon>Archaea</taxon>
        <taxon>Methanobacteriati</taxon>
        <taxon>Methanobacteriota</taxon>
        <taxon>Stenosarchaea group</taxon>
        <taxon>Halobacteria</taxon>
        <taxon>Halobacteriales</taxon>
        <taxon>Haloferacaceae</taxon>
        <taxon>Halorubrum</taxon>
    </lineage>
</organism>
<dbReference type="PANTHER" id="PTHR43649">
    <property type="entry name" value="ARABINOSE-BINDING PROTEIN-RELATED"/>
    <property type="match status" value="1"/>
</dbReference>
<feature type="region of interest" description="Disordered" evidence="3">
    <location>
        <begin position="29"/>
        <end position="64"/>
    </location>
</feature>
<evidence type="ECO:0000256" key="3">
    <source>
        <dbReference type="SAM" id="MobiDB-lite"/>
    </source>
</evidence>
<dbReference type="Proteomes" id="UP000324020">
    <property type="component" value="Unassembled WGS sequence"/>
</dbReference>
<dbReference type="InterPro" id="IPR050490">
    <property type="entry name" value="Bact_solute-bd_prot1"/>
</dbReference>
<evidence type="ECO:0000313" key="5">
    <source>
        <dbReference type="Proteomes" id="UP000324020"/>
    </source>
</evidence>
<dbReference type="EMBL" id="FNBO01000003">
    <property type="protein sequence ID" value="SDF33880.1"/>
    <property type="molecule type" value="Genomic_DNA"/>
</dbReference>
<keyword evidence="2" id="KW-0813">Transport</keyword>
<proteinExistence type="inferred from homology"/>
<comment type="similarity">
    <text evidence="1">Belongs to the bacterial solute-binding protein 1 family.</text>
</comment>
<name>A0A1G7KA08_9EURY</name>
<dbReference type="AlphaFoldDB" id="A0A1G7KA08"/>
<evidence type="ECO:0000256" key="1">
    <source>
        <dbReference type="ARBA" id="ARBA00008520"/>
    </source>
</evidence>
<protein>
    <submittedName>
        <fullName evidence="4">Multiple sugar transport system substrate-binding protein</fullName>
    </submittedName>
</protein>
<dbReference type="Gene3D" id="3.40.190.10">
    <property type="entry name" value="Periplasmic binding protein-like II"/>
    <property type="match status" value="2"/>
</dbReference>
<keyword evidence="5" id="KW-1185">Reference proteome</keyword>
<sequence length="441" mass="47240">MSDDRSCTTRRNVLKTTGTASVLGSVALAGCSGNGGDGGDGSDGSDGGDGSDGDDGGDGGSNNLEITGVWSGGEQESFTKVMDFVEESTGMSLEYFPRDTDSLLTGTLMDYESGVASADIVVMPSPARIISDAENGHLAPVGDAWNADNFAVDPSRVTVDGEVYAAPFKMDLKPGFWYRKSFFDEHGLSEPESWDEFMTLLDDISGIEGVDAPIASGNGTGWPLSDLTEGFFMRQEDGASLQQGLIDGDASMTDDRVATAFDEIKTLHEEGYFSQTRDFGVQYEYFWDNSLPLYFMGSFTPAQDAVEDPSDLGVFRLPGVDGISSSVNWFTVPTYSDNVDAARDALSSFVSAEGQQVWVEDGGFIASNTEVPDDAYEIEVMANLPDLAAEVTVVPDLDDALGNPFQQEFWSVLKGLWATPDTPTDEITSSLDDAHQETLND</sequence>
<dbReference type="PROSITE" id="PS51318">
    <property type="entry name" value="TAT"/>
    <property type="match status" value="1"/>
</dbReference>
<gene>
    <name evidence="4" type="ORF">SAMN04488067_103246</name>
</gene>
<dbReference type="RefSeq" id="WP_223174381.1">
    <property type="nucleotide sequence ID" value="NZ_FNBO01000003.1"/>
</dbReference>
<evidence type="ECO:0000313" key="4">
    <source>
        <dbReference type="EMBL" id="SDF33880.1"/>
    </source>
</evidence>
<dbReference type="InterPro" id="IPR006059">
    <property type="entry name" value="SBP"/>
</dbReference>
<keyword evidence="4" id="KW-0762">Sugar transport</keyword>
<dbReference type="PROSITE" id="PS51257">
    <property type="entry name" value="PROKAR_LIPOPROTEIN"/>
    <property type="match status" value="1"/>
</dbReference>